<dbReference type="PANTHER" id="PTHR33845">
    <property type="entry name" value="C2H2-TYPE DOMAIN-CONTAINING PROTEIN"/>
    <property type="match status" value="1"/>
</dbReference>
<dbReference type="PANTHER" id="PTHR33845:SF1">
    <property type="entry name" value="C2H2-TYPE DOMAIN-CONTAINING PROTEIN"/>
    <property type="match status" value="1"/>
</dbReference>
<name>A0A816E0H0_ADIRI</name>
<dbReference type="PROSITE" id="PS00028">
    <property type="entry name" value="ZINC_FINGER_C2H2_1"/>
    <property type="match status" value="1"/>
</dbReference>
<evidence type="ECO:0000313" key="4">
    <source>
        <dbReference type="Proteomes" id="UP000663828"/>
    </source>
</evidence>
<keyword evidence="4" id="KW-1185">Reference proteome</keyword>
<proteinExistence type="predicted"/>
<reference evidence="3" key="1">
    <citation type="submission" date="2021-02" db="EMBL/GenBank/DDBJ databases">
        <authorList>
            <person name="Nowell W R."/>
        </authorList>
    </citation>
    <scope>NUCLEOTIDE SEQUENCE</scope>
</reference>
<protein>
    <recommendedName>
        <fullName evidence="2">C2H2-type domain-containing protein</fullName>
    </recommendedName>
</protein>
<organism evidence="3 4">
    <name type="scientific">Adineta ricciae</name>
    <name type="common">Rotifer</name>
    <dbReference type="NCBI Taxonomy" id="249248"/>
    <lineage>
        <taxon>Eukaryota</taxon>
        <taxon>Metazoa</taxon>
        <taxon>Spiralia</taxon>
        <taxon>Gnathifera</taxon>
        <taxon>Rotifera</taxon>
        <taxon>Eurotatoria</taxon>
        <taxon>Bdelloidea</taxon>
        <taxon>Adinetida</taxon>
        <taxon>Adinetidae</taxon>
        <taxon>Adineta</taxon>
    </lineage>
</organism>
<dbReference type="InterPro" id="IPR013087">
    <property type="entry name" value="Znf_C2H2_type"/>
</dbReference>
<feature type="compositionally biased region" description="Basic residues" evidence="1">
    <location>
        <begin position="1139"/>
        <end position="1148"/>
    </location>
</feature>
<feature type="compositionally biased region" description="Acidic residues" evidence="1">
    <location>
        <begin position="1070"/>
        <end position="1079"/>
    </location>
</feature>
<sequence length="1148" mass="133284">MGEYSGKRCFFKNQVPEIDCDHIYINLRNLFETTHGSHLDCGSQLEYVLLRAGFFDLSPINLFEYFICSNHHQELTTIKRRNICNICKLVFDKDKKSSTSGLRGVLKTVAVGLWLDHEISTYDKTICTTCRLKLERRYNRQECLDKSENILKWLYNPMILFTPEKSESTLDDSYRLSSGSSDRTESFTDWLRNHGFSGRTEKTLSYDALTHHSKKNFLNQMKKILFLVFQLYAPHDTDYVWNEFIDNEYEQRHKSRDPNCTLIMEAIANAYANAEHWSTKRQLLSIIAGDLPFNAIKEYVPNLTIGRYYDARRQSKGNGELKIALKITSTNKFSYHKYSNIQVDHFIEYILSPHITTDLPFGEKSMTMSNGAIISIPNHIRNLIPSRIVQQYYQFCSETGSSNFKPLSETVLYQILNGCSASTRKSLQGLDYFSADGSTAFDNLVKIADEMVTIGVSDNIIRKLKMDLQSSRNYLKRDYKLHIDGDSTIPDHCPIYSLSDTTCKEWQQTCNHQHDDRCEYCSLLDVTLDTLTSLARNCPKSYSSDKQTRLLHRIEHNIELIHEWKAHLLRTVHQDEARCDVLNNLDAKSVMLQIDWAMKFLAKEYRESQRQWFAKRGLSWHICYAIKLQSASSSTTSDRTFEHKTYAHIFDQCVQNGQTVTSIMRDILLRIKSANPEIQFAYIRADNAGCFHGCDFLLSIRKLYEETGIFIKRVDFSDPQSGKSSCDRMAAVIKCNVRRYIDEKHNVTNSKEFVAAARSTKYLSIYASKLIYEQEKNTKKKKIEWYGIKSFNNIEYSITDLSSLTNDHYSNEKLLEHMSVKCWRAWNIGIGKRFMWNNLQEIFTIPRLEVIDDSLIITDQWQLESKENEFVQHEDVCKTSEGDEIDENSQVASNSKSQMFDCPEVGCMKQFLTHGHLLNHLSTGKHVFHEEKMGLLDTAKTLYKQKLEQVPVRQYPSLKGFVVIRPANTATKTTLHSGWALLKQKTSRRLTEQQKKFLEAKYEQGEENNMKFTSDDVAYEMEILMIGNEYAFEPHEWLKASQIQSYWSRLTKKRRQSNQNKKVTTGVETNNDDNNDDEEMRDNDIFERMQHEVKQKILKNVIQDLQADAENIPAADGVTTPTMKTKQAQRSMDNIADHQRKKKSLINN</sequence>
<evidence type="ECO:0000313" key="3">
    <source>
        <dbReference type="EMBL" id="CAF1641461.1"/>
    </source>
</evidence>
<dbReference type="AlphaFoldDB" id="A0A816E0H0"/>
<feature type="compositionally biased region" description="Polar residues" evidence="1">
    <location>
        <begin position="1119"/>
        <end position="1132"/>
    </location>
</feature>
<dbReference type="EMBL" id="CAJNOR010009134">
    <property type="protein sequence ID" value="CAF1641461.1"/>
    <property type="molecule type" value="Genomic_DNA"/>
</dbReference>
<feature type="region of interest" description="Disordered" evidence="1">
    <location>
        <begin position="1113"/>
        <end position="1148"/>
    </location>
</feature>
<feature type="compositionally biased region" description="Polar residues" evidence="1">
    <location>
        <begin position="1057"/>
        <end position="1069"/>
    </location>
</feature>
<feature type="region of interest" description="Disordered" evidence="1">
    <location>
        <begin position="1053"/>
        <end position="1079"/>
    </location>
</feature>
<feature type="domain" description="C2H2-type" evidence="2">
    <location>
        <begin position="902"/>
        <end position="926"/>
    </location>
</feature>
<evidence type="ECO:0000259" key="2">
    <source>
        <dbReference type="PROSITE" id="PS00028"/>
    </source>
</evidence>
<dbReference type="Proteomes" id="UP000663828">
    <property type="component" value="Unassembled WGS sequence"/>
</dbReference>
<evidence type="ECO:0000256" key="1">
    <source>
        <dbReference type="SAM" id="MobiDB-lite"/>
    </source>
</evidence>
<comment type="caution">
    <text evidence="3">The sequence shown here is derived from an EMBL/GenBank/DDBJ whole genome shotgun (WGS) entry which is preliminary data.</text>
</comment>
<gene>
    <name evidence="3" type="ORF">XAT740_LOCUS53387</name>
</gene>
<accession>A0A816E0H0</accession>